<dbReference type="AlphaFoldDB" id="A0A412VJ85"/>
<evidence type="ECO:0000313" key="2">
    <source>
        <dbReference type="Proteomes" id="UP000285379"/>
    </source>
</evidence>
<dbReference type="EMBL" id="QRYT01000037">
    <property type="protein sequence ID" value="RGV06592.1"/>
    <property type="molecule type" value="Genomic_DNA"/>
</dbReference>
<evidence type="ECO:0000313" key="1">
    <source>
        <dbReference type="EMBL" id="RGV06592.1"/>
    </source>
</evidence>
<proteinExistence type="predicted"/>
<dbReference type="Proteomes" id="UP000285379">
    <property type="component" value="Unassembled WGS sequence"/>
</dbReference>
<name>A0A412VJ85_PHOVU</name>
<organism evidence="1 2">
    <name type="scientific">Phocaeicola vulgatus</name>
    <name type="common">Bacteroides vulgatus</name>
    <dbReference type="NCBI Taxonomy" id="821"/>
    <lineage>
        <taxon>Bacteria</taxon>
        <taxon>Pseudomonadati</taxon>
        <taxon>Bacteroidota</taxon>
        <taxon>Bacteroidia</taxon>
        <taxon>Bacteroidales</taxon>
        <taxon>Bacteroidaceae</taxon>
        <taxon>Phocaeicola</taxon>
    </lineage>
</organism>
<sequence length="136" mass="15384">MKQTFDLDTMLFNLLKGSPEVVSEISGDVYSLGERPDDSQDEDIVVNSIDLTQEYLPQLGTSNVNIHVSDMEVQIKKKKQKKANRKRLKAISTIVLKTLKAAKFDGLAMVVTNQTVLNEPSLSQHYVNIRIDWIIH</sequence>
<accession>A0A412VJ85</accession>
<evidence type="ECO:0008006" key="3">
    <source>
        <dbReference type="Google" id="ProtNLM"/>
    </source>
</evidence>
<protein>
    <recommendedName>
        <fullName evidence="3">DUF3168 domain-containing protein</fullName>
    </recommendedName>
</protein>
<comment type="caution">
    <text evidence="1">The sequence shown here is derived from an EMBL/GenBank/DDBJ whole genome shotgun (WGS) entry which is preliminary data.</text>
</comment>
<gene>
    <name evidence="1" type="ORF">DWW27_14665</name>
</gene>
<dbReference type="RefSeq" id="WP_005778760.1">
    <property type="nucleotide sequence ID" value="NZ_QRYT01000037.1"/>
</dbReference>
<reference evidence="1 2" key="1">
    <citation type="submission" date="2018-08" db="EMBL/GenBank/DDBJ databases">
        <title>A genome reference for cultivated species of the human gut microbiota.</title>
        <authorList>
            <person name="Zou Y."/>
            <person name="Xue W."/>
            <person name="Luo G."/>
        </authorList>
    </citation>
    <scope>NUCLEOTIDE SEQUENCE [LARGE SCALE GENOMIC DNA]</scope>
    <source>
        <strain evidence="1 2">AF14-8</strain>
    </source>
</reference>